<evidence type="ECO:0000259" key="5">
    <source>
        <dbReference type="PROSITE" id="PS52015"/>
    </source>
</evidence>
<dbReference type="Proteomes" id="UP000267003">
    <property type="component" value="Unassembled WGS sequence"/>
</dbReference>
<sequence>MNACGVHVVPEPSRLDPGDGLACVKRPAMSLHRAVRLVLAAVLLSGALAHAQGVPSATSEPHAVEVDVHATDAGQALSAEDAVRLGLSTDGSDATLVPPGLTADAPAAWPEGLEGTPGEVELELLVDVEGRVAEAKVVRAAVEARLTDAALAAAPGLRFTPATLGGVPVAVRLPFVYRFTPPV</sequence>
<keyword evidence="7" id="KW-1185">Reference proteome</keyword>
<dbReference type="InterPro" id="IPR006260">
    <property type="entry name" value="TonB/TolA_C"/>
</dbReference>
<evidence type="ECO:0000256" key="1">
    <source>
        <dbReference type="ARBA" id="ARBA00004167"/>
    </source>
</evidence>
<dbReference type="Pfam" id="PF03544">
    <property type="entry name" value="TonB_C"/>
    <property type="match status" value="1"/>
</dbReference>
<feature type="non-terminal residue" evidence="6">
    <location>
        <position position="183"/>
    </location>
</feature>
<evidence type="ECO:0000313" key="6">
    <source>
        <dbReference type="EMBL" id="RKH60579.1"/>
    </source>
</evidence>
<dbReference type="Gene3D" id="3.30.1150.10">
    <property type="match status" value="1"/>
</dbReference>
<gene>
    <name evidence="6" type="ORF">D7W81_25265</name>
</gene>
<dbReference type="GO" id="GO:0055085">
    <property type="term" value="P:transmembrane transport"/>
    <property type="evidence" value="ECO:0007669"/>
    <property type="project" value="InterPro"/>
</dbReference>
<protein>
    <submittedName>
        <fullName evidence="6">TonB family protein</fullName>
    </submittedName>
</protein>
<dbReference type="OrthoDB" id="607931at2"/>
<name>A0A3A8PW84_9BACT</name>
<keyword evidence="2" id="KW-0812">Transmembrane</keyword>
<dbReference type="AlphaFoldDB" id="A0A3A8PW84"/>
<keyword evidence="4" id="KW-0472">Membrane</keyword>
<comment type="subcellular location">
    <subcellularLocation>
        <location evidence="1">Membrane</location>
        <topology evidence="1">Single-pass membrane protein</topology>
    </subcellularLocation>
</comment>
<dbReference type="NCBIfam" id="TIGR01352">
    <property type="entry name" value="tonB_Cterm"/>
    <property type="match status" value="1"/>
</dbReference>
<reference evidence="7" key="1">
    <citation type="submission" date="2018-09" db="EMBL/GenBank/DDBJ databases">
        <authorList>
            <person name="Livingstone P.G."/>
            <person name="Whitworth D.E."/>
        </authorList>
    </citation>
    <scope>NUCLEOTIDE SEQUENCE [LARGE SCALE GENOMIC DNA]</scope>
    <source>
        <strain evidence="7">AB050A</strain>
    </source>
</reference>
<dbReference type="PROSITE" id="PS52015">
    <property type="entry name" value="TONB_CTD"/>
    <property type="match status" value="1"/>
</dbReference>
<comment type="caution">
    <text evidence="6">The sequence shown here is derived from an EMBL/GenBank/DDBJ whole genome shotgun (WGS) entry which is preliminary data.</text>
</comment>
<dbReference type="GO" id="GO:0016020">
    <property type="term" value="C:membrane"/>
    <property type="evidence" value="ECO:0007669"/>
    <property type="project" value="UniProtKB-SubCell"/>
</dbReference>
<evidence type="ECO:0000256" key="3">
    <source>
        <dbReference type="ARBA" id="ARBA00022989"/>
    </source>
</evidence>
<evidence type="ECO:0000256" key="2">
    <source>
        <dbReference type="ARBA" id="ARBA00022692"/>
    </source>
</evidence>
<accession>A0A3A8PW84</accession>
<evidence type="ECO:0000256" key="4">
    <source>
        <dbReference type="ARBA" id="ARBA00023136"/>
    </source>
</evidence>
<organism evidence="6 7">
    <name type="scientific">Corallococcus aberystwythensis</name>
    <dbReference type="NCBI Taxonomy" id="2316722"/>
    <lineage>
        <taxon>Bacteria</taxon>
        <taxon>Pseudomonadati</taxon>
        <taxon>Myxococcota</taxon>
        <taxon>Myxococcia</taxon>
        <taxon>Myxococcales</taxon>
        <taxon>Cystobacterineae</taxon>
        <taxon>Myxococcaceae</taxon>
        <taxon>Corallococcus</taxon>
    </lineage>
</organism>
<dbReference type="EMBL" id="RAWK01000166">
    <property type="protein sequence ID" value="RKH60579.1"/>
    <property type="molecule type" value="Genomic_DNA"/>
</dbReference>
<proteinExistence type="predicted"/>
<keyword evidence="3" id="KW-1133">Transmembrane helix</keyword>
<feature type="domain" description="TonB C-terminal" evidence="5">
    <location>
        <begin position="92"/>
        <end position="183"/>
    </location>
</feature>
<dbReference type="SUPFAM" id="SSF74653">
    <property type="entry name" value="TolA/TonB C-terminal domain"/>
    <property type="match status" value="1"/>
</dbReference>
<evidence type="ECO:0000313" key="7">
    <source>
        <dbReference type="Proteomes" id="UP000267003"/>
    </source>
</evidence>
<dbReference type="InterPro" id="IPR037682">
    <property type="entry name" value="TonB_C"/>
</dbReference>